<dbReference type="EMBL" id="RSCL01000026">
    <property type="protein sequence ID" value="RUS99355.1"/>
    <property type="molecule type" value="Genomic_DNA"/>
</dbReference>
<accession>A0A3S1AEM6</accession>
<dbReference type="NCBIfam" id="TIGR00199">
    <property type="entry name" value="PncC_domain"/>
    <property type="match status" value="1"/>
</dbReference>
<dbReference type="InterPro" id="IPR001453">
    <property type="entry name" value="MoaB/Mog_dom"/>
</dbReference>
<dbReference type="HAMAP" id="MF_00226_B">
    <property type="entry name" value="CinA_B"/>
    <property type="match status" value="1"/>
</dbReference>
<evidence type="ECO:0000256" key="1">
    <source>
        <dbReference type="HAMAP-Rule" id="MF_00226"/>
    </source>
</evidence>
<dbReference type="InterPro" id="IPR036653">
    <property type="entry name" value="CinA-like_C"/>
</dbReference>
<evidence type="ECO:0000313" key="4">
    <source>
        <dbReference type="Proteomes" id="UP000271624"/>
    </source>
</evidence>
<organism evidence="3 4">
    <name type="scientific">Dulcicalothrix desertica PCC 7102</name>
    <dbReference type="NCBI Taxonomy" id="232991"/>
    <lineage>
        <taxon>Bacteria</taxon>
        <taxon>Bacillati</taxon>
        <taxon>Cyanobacteriota</taxon>
        <taxon>Cyanophyceae</taxon>
        <taxon>Nostocales</taxon>
        <taxon>Calotrichaceae</taxon>
        <taxon>Dulcicalothrix</taxon>
    </lineage>
</organism>
<dbReference type="PANTHER" id="PTHR13939">
    <property type="entry name" value="NICOTINAMIDE-NUCLEOTIDE AMIDOHYDROLASE PNCC"/>
    <property type="match status" value="1"/>
</dbReference>
<protein>
    <recommendedName>
        <fullName evidence="1">CinA-like protein</fullName>
    </recommendedName>
</protein>
<dbReference type="OrthoDB" id="9801454at2"/>
<reference evidence="3" key="2">
    <citation type="journal article" date="2019" name="Genome Biol. Evol.">
        <title>Day and night: Metabolic profiles and evolutionary relationships of six axenic non-marine cyanobacteria.</title>
        <authorList>
            <person name="Will S.E."/>
            <person name="Henke P."/>
            <person name="Boedeker C."/>
            <person name="Huang S."/>
            <person name="Brinkmann H."/>
            <person name="Rohde M."/>
            <person name="Jarek M."/>
            <person name="Friedl T."/>
            <person name="Seufert S."/>
            <person name="Schumacher M."/>
            <person name="Overmann J."/>
            <person name="Neumann-Schaal M."/>
            <person name="Petersen J."/>
        </authorList>
    </citation>
    <scope>NUCLEOTIDE SEQUENCE [LARGE SCALE GENOMIC DNA]</scope>
    <source>
        <strain evidence="3">PCC 7102</strain>
    </source>
</reference>
<dbReference type="InterPro" id="IPR008136">
    <property type="entry name" value="CinA_C"/>
</dbReference>
<dbReference type="SUPFAM" id="SSF53218">
    <property type="entry name" value="Molybdenum cofactor biosynthesis proteins"/>
    <property type="match status" value="1"/>
</dbReference>
<dbReference type="NCBIfam" id="TIGR00200">
    <property type="entry name" value="cinA_nterm"/>
    <property type="match status" value="1"/>
</dbReference>
<keyword evidence="4" id="KW-1185">Reference proteome</keyword>
<dbReference type="Gene3D" id="3.90.950.20">
    <property type="entry name" value="CinA-like"/>
    <property type="match status" value="1"/>
</dbReference>
<dbReference type="InterPro" id="IPR036425">
    <property type="entry name" value="MoaB/Mog-like_dom_sf"/>
</dbReference>
<sequence length="415" mass="44669">MSAEIICVGTELLLGDILNSNSQYLAQELAKLGIPHYYQTVVGDNTERLLDVIKIACSRSQILIFTGGLGPTPDDLTCETIAHYFGAPLIERADIIEDITKKYTARNRVMTPSNRKQALIPQGADILPNPTGTAPGIIWQPKPGLIILTFPGVPYEMHRMWLQSAVPYLKSQGWGQEIIYSRMLRFWGVAESALAEKVSSYLNLPNPTVAPYASKGEVKLRVAAKATSNIEAQKIIAPVEKQLKEIAGLDYYGADDDTLASVVGELLRTTNQTVSVAESCTGGMLGQMLTEMSGSSDYFWGGVISYDNSAKINLLGVNASDLDKYGAVSAIVAEQMALGVKDRLGTTWGISITGIAGPTGSTETKPVGLVYIGIAGSNGVDVTENKFGVTRGRSLIRHVSACTALDQLRRKLLAQ</sequence>
<dbReference type="AlphaFoldDB" id="A0A3S1AEM6"/>
<dbReference type="Proteomes" id="UP000271624">
    <property type="component" value="Unassembled WGS sequence"/>
</dbReference>
<dbReference type="SMART" id="SM00852">
    <property type="entry name" value="MoCF_biosynth"/>
    <property type="match status" value="1"/>
</dbReference>
<dbReference type="Pfam" id="PF02464">
    <property type="entry name" value="CinA"/>
    <property type="match status" value="1"/>
</dbReference>
<dbReference type="InterPro" id="IPR041424">
    <property type="entry name" value="CinA_KH"/>
</dbReference>
<dbReference type="PIRSF" id="PIRSF006728">
    <property type="entry name" value="CinA"/>
    <property type="match status" value="1"/>
</dbReference>
<name>A0A3S1AEM6_9CYAN</name>
<dbReference type="Gene3D" id="3.40.980.10">
    <property type="entry name" value="MoaB/Mog-like domain"/>
    <property type="match status" value="1"/>
</dbReference>
<proteinExistence type="inferred from homology"/>
<dbReference type="Gene3D" id="3.30.70.2860">
    <property type="match status" value="1"/>
</dbReference>
<dbReference type="RefSeq" id="WP_127085866.1">
    <property type="nucleotide sequence ID" value="NZ_RSCL01000026.1"/>
</dbReference>
<dbReference type="InterPro" id="IPR050101">
    <property type="entry name" value="CinA"/>
</dbReference>
<dbReference type="SUPFAM" id="SSF142433">
    <property type="entry name" value="CinA-like"/>
    <property type="match status" value="1"/>
</dbReference>
<dbReference type="Pfam" id="PF18146">
    <property type="entry name" value="CinA_KH"/>
    <property type="match status" value="1"/>
</dbReference>
<comment type="similarity">
    <text evidence="1">Belongs to the CinA family.</text>
</comment>
<comment type="caution">
    <text evidence="3">The sequence shown here is derived from an EMBL/GenBank/DDBJ whole genome shotgun (WGS) entry which is preliminary data.</text>
</comment>
<evidence type="ECO:0000259" key="2">
    <source>
        <dbReference type="SMART" id="SM00852"/>
    </source>
</evidence>
<dbReference type="CDD" id="cd00885">
    <property type="entry name" value="cinA"/>
    <property type="match status" value="1"/>
</dbReference>
<dbReference type="InterPro" id="IPR008135">
    <property type="entry name" value="Competence-induced_CinA"/>
</dbReference>
<dbReference type="Pfam" id="PF00994">
    <property type="entry name" value="MoCF_biosynth"/>
    <property type="match status" value="1"/>
</dbReference>
<evidence type="ECO:0000313" key="3">
    <source>
        <dbReference type="EMBL" id="RUS99355.1"/>
    </source>
</evidence>
<gene>
    <name evidence="3" type="ORF">DSM106972_077970</name>
</gene>
<dbReference type="NCBIfam" id="NF001813">
    <property type="entry name" value="PRK00549.1"/>
    <property type="match status" value="1"/>
</dbReference>
<dbReference type="PANTHER" id="PTHR13939:SF0">
    <property type="entry name" value="NMN AMIDOHYDROLASE-LIKE PROTEIN YFAY"/>
    <property type="match status" value="1"/>
</dbReference>
<feature type="domain" description="MoaB/Mog" evidence="2">
    <location>
        <begin position="4"/>
        <end position="171"/>
    </location>
</feature>
<reference evidence="3" key="1">
    <citation type="submission" date="2018-12" db="EMBL/GenBank/DDBJ databases">
        <authorList>
            <person name="Will S."/>
            <person name="Neumann-Schaal M."/>
            <person name="Henke P."/>
        </authorList>
    </citation>
    <scope>NUCLEOTIDE SEQUENCE</scope>
    <source>
        <strain evidence="3">PCC 7102</strain>
    </source>
</reference>